<feature type="region of interest" description="Disordered" evidence="3">
    <location>
        <begin position="180"/>
        <end position="211"/>
    </location>
</feature>
<evidence type="ECO:0000256" key="1">
    <source>
        <dbReference type="ARBA" id="ARBA00022612"/>
    </source>
</evidence>
<dbReference type="Pfam" id="PF03592">
    <property type="entry name" value="Terminase_2"/>
    <property type="match status" value="1"/>
</dbReference>
<evidence type="ECO:0000313" key="5">
    <source>
        <dbReference type="Proteomes" id="UP001156215"/>
    </source>
</evidence>
<evidence type="ECO:0000256" key="2">
    <source>
        <dbReference type="ARBA" id="ARBA00023219"/>
    </source>
</evidence>
<evidence type="ECO:0000256" key="3">
    <source>
        <dbReference type="SAM" id="MobiDB-lite"/>
    </source>
</evidence>
<dbReference type="GO" id="GO:0051276">
    <property type="term" value="P:chromosome organization"/>
    <property type="evidence" value="ECO:0007669"/>
    <property type="project" value="InterPro"/>
</dbReference>
<dbReference type="Gene3D" id="1.10.10.1400">
    <property type="entry name" value="Terminase, small subunit, N-terminal DNA-binding domain, HTH motif"/>
    <property type="match status" value="1"/>
</dbReference>
<gene>
    <name evidence="4" type="ORF">NB640_11900</name>
</gene>
<dbReference type="PANTHER" id="PTHR41328">
    <property type="entry name" value="TERMINASE SMALL SUBUNIT-RELATED"/>
    <property type="match status" value="1"/>
</dbReference>
<dbReference type="InterPro" id="IPR038713">
    <property type="entry name" value="Terminase_Gp1_N_sf"/>
</dbReference>
<dbReference type="AlphaFoldDB" id="A0A9E9LVG8"/>
<dbReference type="PANTHER" id="PTHR41328:SF2">
    <property type="entry name" value="TERMINASE SMALL SUBUNIT"/>
    <property type="match status" value="1"/>
</dbReference>
<keyword evidence="2" id="KW-0231">Viral genome packaging</keyword>
<accession>A0A9E9LVG8</accession>
<dbReference type="RefSeq" id="WP_269308911.1">
    <property type="nucleotide sequence ID" value="NZ_CP098242.1"/>
</dbReference>
<protein>
    <submittedName>
        <fullName evidence="4">Terminase small subunit</fullName>
    </submittedName>
</protein>
<organism evidence="4 5">
    <name type="scientific">Oxalobacter vibrioformis</name>
    <dbReference type="NCBI Taxonomy" id="933080"/>
    <lineage>
        <taxon>Bacteria</taxon>
        <taxon>Pseudomonadati</taxon>
        <taxon>Pseudomonadota</taxon>
        <taxon>Betaproteobacteria</taxon>
        <taxon>Burkholderiales</taxon>
        <taxon>Oxalobacteraceae</taxon>
        <taxon>Oxalobacter</taxon>
    </lineage>
</organism>
<name>A0A9E9LVG8_9BURK</name>
<keyword evidence="5" id="KW-1185">Reference proteome</keyword>
<dbReference type="KEGG" id="ovb:NB640_11900"/>
<dbReference type="EMBL" id="CP098242">
    <property type="protein sequence ID" value="WAW09906.1"/>
    <property type="molecule type" value="Genomic_DNA"/>
</dbReference>
<feature type="region of interest" description="Disordered" evidence="3">
    <location>
        <begin position="1"/>
        <end position="28"/>
    </location>
</feature>
<dbReference type="InterPro" id="IPR052404">
    <property type="entry name" value="SPP1-like_terminase"/>
</dbReference>
<evidence type="ECO:0000313" key="4">
    <source>
        <dbReference type="EMBL" id="WAW09906.1"/>
    </source>
</evidence>
<feature type="compositionally biased region" description="Basic and acidic residues" evidence="3">
    <location>
        <begin position="1"/>
        <end position="12"/>
    </location>
</feature>
<feature type="compositionally biased region" description="Basic and acidic residues" evidence="3">
    <location>
        <begin position="201"/>
        <end position="211"/>
    </location>
</feature>
<proteinExistence type="predicted"/>
<sequence>MKEKGQGVKDRTTAPAATGKSSRAGDALNPRQARFVSEYLVDLNGTQAAIRAGYSERSAKQTASRLLGEAAVRAAVGCAMEKRQERTELSQDEVIQDLRELRDICMGRRKVKVMTIVKNSREGTAEPVEVEGVMFEPSSANRTLELLGRHMRMFTDKMDVVSNGQTLQSGVLVVPPSLDESEWEKAAASEALPLSRSNHKQQKEKQGETDE</sequence>
<dbReference type="InterPro" id="IPR005335">
    <property type="entry name" value="Terminase_ssu"/>
</dbReference>
<reference evidence="4" key="1">
    <citation type="journal article" date="2022" name="Front. Microbiol.">
        <title>New perspectives on an old grouping: The genomic and phenotypic variability of Oxalobacter formigenes and the implications for calcium oxalate stone prevention.</title>
        <authorList>
            <person name="Chmiel J.A."/>
            <person name="Carr C."/>
            <person name="Stuivenberg G.A."/>
            <person name="Venema R."/>
            <person name="Chanyi R.M."/>
            <person name="Al K.F."/>
            <person name="Giguere D."/>
            <person name="Say H."/>
            <person name="Akouris P.P."/>
            <person name="Dominguez Romero S.A."/>
            <person name="Kwong A."/>
            <person name="Tai V."/>
            <person name="Koval S.F."/>
            <person name="Razvi H."/>
            <person name="Bjazevic J."/>
            <person name="Burton J.P."/>
        </authorList>
    </citation>
    <scope>NUCLEOTIDE SEQUENCE</scope>
    <source>
        <strain evidence="4">WoOx3</strain>
    </source>
</reference>
<keyword evidence="1" id="KW-1188">Viral release from host cell</keyword>
<dbReference type="Proteomes" id="UP001156215">
    <property type="component" value="Chromosome"/>
</dbReference>